<dbReference type="NCBIfam" id="TIGR01300">
    <property type="entry name" value="CPA3_mnhG_phaG"/>
    <property type="match status" value="1"/>
</dbReference>
<dbReference type="Proteomes" id="UP001500730">
    <property type="component" value="Unassembled WGS sequence"/>
</dbReference>
<organism evidence="4 5">
    <name type="scientific">Terrabacter carboxydivorans</name>
    <dbReference type="NCBI Taxonomy" id="619730"/>
    <lineage>
        <taxon>Bacteria</taxon>
        <taxon>Bacillati</taxon>
        <taxon>Actinomycetota</taxon>
        <taxon>Actinomycetes</taxon>
        <taxon>Micrococcales</taxon>
        <taxon>Intrasporangiaceae</taxon>
        <taxon>Terrabacter</taxon>
    </lineage>
</organism>
<dbReference type="PANTHER" id="PTHR34703">
    <property type="entry name" value="ANTIPORTER SUBUNIT MNHG2-RELATED"/>
    <property type="match status" value="1"/>
</dbReference>
<feature type="compositionally biased region" description="Basic and acidic residues" evidence="2">
    <location>
        <begin position="126"/>
        <end position="135"/>
    </location>
</feature>
<keyword evidence="5" id="KW-1185">Reference proteome</keyword>
<feature type="transmembrane region" description="Helical" evidence="3">
    <location>
        <begin position="48"/>
        <end position="75"/>
    </location>
</feature>
<name>A0ABN3M633_9MICO</name>
<feature type="compositionally biased region" description="Low complexity" evidence="2">
    <location>
        <begin position="114"/>
        <end position="125"/>
    </location>
</feature>
<keyword evidence="3" id="KW-0812">Transmembrane</keyword>
<protein>
    <submittedName>
        <fullName evidence="4">Monovalent cation/H(+) antiporter subunit G</fullName>
    </submittedName>
</protein>
<dbReference type="Pfam" id="PF03334">
    <property type="entry name" value="PhaG_MnhG_YufB"/>
    <property type="match status" value="1"/>
</dbReference>
<dbReference type="RefSeq" id="WP_344256661.1">
    <property type="nucleotide sequence ID" value="NZ_BAAARE010000020.1"/>
</dbReference>
<accession>A0ABN3M633</accession>
<dbReference type="InterPro" id="IPR005133">
    <property type="entry name" value="PhaG_MnhG_YufB"/>
</dbReference>
<evidence type="ECO:0000313" key="5">
    <source>
        <dbReference type="Proteomes" id="UP001500730"/>
    </source>
</evidence>
<keyword evidence="3" id="KW-1133">Transmembrane helix</keyword>
<evidence type="ECO:0000256" key="3">
    <source>
        <dbReference type="SAM" id="Phobius"/>
    </source>
</evidence>
<feature type="region of interest" description="Disordered" evidence="2">
    <location>
        <begin position="113"/>
        <end position="135"/>
    </location>
</feature>
<dbReference type="PANTHER" id="PTHR34703:SF1">
    <property type="entry name" value="ANTIPORTER SUBUNIT MNHG2-RELATED"/>
    <property type="match status" value="1"/>
</dbReference>
<dbReference type="NCBIfam" id="NF009314">
    <property type="entry name" value="PRK12674.1-2"/>
    <property type="match status" value="1"/>
</dbReference>
<comment type="similarity">
    <text evidence="1">Belongs to the CPA3 antiporters (TC 2.A.63) subunit G family.</text>
</comment>
<gene>
    <name evidence="4" type="primary">mnhG</name>
    <name evidence="4" type="ORF">GCM10009858_38240</name>
</gene>
<sequence>MTWTSLLDAAGAVCLLLGSFLCLAGAIGLLRFPDTLSRLHAATKPQTLGLIFILTGLALTLRTWAAVTTLVLLAATQFFTSPVSAHLVGRAAYRNRCVDSETLEIDELSDALERAAGGDSDSPDGPEGRGADTAG</sequence>
<proteinExistence type="inferred from homology"/>
<reference evidence="4 5" key="1">
    <citation type="journal article" date="2019" name="Int. J. Syst. Evol. Microbiol.">
        <title>The Global Catalogue of Microorganisms (GCM) 10K type strain sequencing project: providing services to taxonomists for standard genome sequencing and annotation.</title>
        <authorList>
            <consortium name="The Broad Institute Genomics Platform"/>
            <consortium name="The Broad Institute Genome Sequencing Center for Infectious Disease"/>
            <person name="Wu L."/>
            <person name="Ma J."/>
        </authorList>
    </citation>
    <scope>NUCLEOTIDE SEQUENCE [LARGE SCALE GENOMIC DNA]</scope>
    <source>
        <strain evidence="4 5">JCM 16259</strain>
    </source>
</reference>
<evidence type="ECO:0000313" key="4">
    <source>
        <dbReference type="EMBL" id="GAA2496393.1"/>
    </source>
</evidence>
<evidence type="ECO:0000256" key="2">
    <source>
        <dbReference type="SAM" id="MobiDB-lite"/>
    </source>
</evidence>
<keyword evidence="3" id="KW-0472">Membrane</keyword>
<dbReference type="EMBL" id="BAAARE010000020">
    <property type="protein sequence ID" value="GAA2496393.1"/>
    <property type="molecule type" value="Genomic_DNA"/>
</dbReference>
<evidence type="ECO:0000256" key="1">
    <source>
        <dbReference type="ARBA" id="ARBA00008404"/>
    </source>
</evidence>
<comment type="caution">
    <text evidence="4">The sequence shown here is derived from an EMBL/GenBank/DDBJ whole genome shotgun (WGS) entry which is preliminary data.</text>
</comment>